<name>A0AB37IGG6_ENTHR</name>
<gene>
    <name evidence="1" type="ORF">EB03_02870</name>
</gene>
<dbReference type="Proteomes" id="UP000253498">
    <property type="component" value="Unassembled WGS sequence"/>
</dbReference>
<reference evidence="1 2" key="1">
    <citation type="submission" date="2015-06" db="EMBL/GenBank/DDBJ databases">
        <title>The Genome Sequence of Enterococcus hirae 88EA1.</title>
        <authorList>
            <consortium name="The Broad Institute Genomics Platform"/>
            <consortium name="The Broad Institute Genome Sequencing Center for Infectious Disease"/>
            <person name="Earl A.M."/>
            <person name="Van Tyne D."/>
            <person name="Lebreton F."/>
            <person name="Saavedra J.T."/>
            <person name="Gilmore M.S."/>
            <person name="Manson McGuire A."/>
            <person name="Clock S."/>
            <person name="Crupain M."/>
            <person name="Rangan U."/>
            <person name="Young S."/>
            <person name="Abouelleil A."/>
            <person name="Cao P."/>
            <person name="Chapman S.B."/>
            <person name="Griggs A."/>
            <person name="Priest M."/>
            <person name="Shea T."/>
            <person name="Wortman J."/>
            <person name="Nusbaum C."/>
            <person name="Birren B."/>
        </authorList>
    </citation>
    <scope>NUCLEOTIDE SEQUENCE [LARGE SCALE GENOMIC DNA]</scope>
    <source>
        <strain evidence="1 2">88EA1</strain>
    </source>
</reference>
<organism evidence="1 2">
    <name type="scientific">Enterococcus hirae</name>
    <dbReference type="NCBI Taxonomy" id="1354"/>
    <lineage>
        <taxon>Bacteria</taxon>
        <taxon>Bacillati</taxon>
        <taxon>Bacillota</taxon>
        <taxon>Bacilli</taxon>
        <taxon>Lactobacillales</taxon>
        <taxon>Enterococcaceae</taxon>
        <taxon>Enterococcus</taxon>
    </lineage>
</organism>
<accession>A0AB37IGG6</accession>
<evidence type="ECO:0000313" key="2">
    <source>
        <dbReference type="Proteomes" id="UP000253498"/>
    </source>
</evidence>
<protein>
    <submittedName>
        <fullName evidence="1">Uncharacterized protein</fullName>
    </submittedName>
</protein>
<dbReference type="RefSeq" id="WP_096710498.1">
    <property type="nucleotide sequence ID" value="NZ_JAWVOF010000013.1"/>
</dbReference>
<comment type="caution">
    <text evidence="1">The sequence shown here is derived from an EMBL/GenBank/DDBJ whole genome shotgun (WGS) entry which is preliminary data.</text>
</comment>
<sequence length="96" mass="11346">MTEVRLRNVNDLEWEQFKIYCKKNKKSPSEQLKKYIREAGQFEAVLETELRMKAIIDDVIAHLDLNTQAYLLNVQQGLIPLVQEPIREENINDIFN</sequence>
<dbReference type="EMBL" id="LESJ01000012">
    <property type="protein sequence ID" value="RBT66010.1"/>
    <property type="molecule type" value="Genomic_DNA"/>
</dbReference>
<proteinExistence type="predicted"/>
<dbReference type="AlphaFoldDB" id="A0AB37IGG6"/>
<evidence type="ECO:0000313" key="1">
    <source>
        <dbReference type="EMBL" id="RBT66010.1"/>
    </source>
</evidence>